<keyword evidence="2" id="KW-1185">Reference proteome</keyword>
<evidence type="ECO:0008006" key="3">
    <source>
        <dbReference type="Google" id="ProtNLM"/>
    </source>
</evidence>
<sequence length="184" mass="20445">MVAEVVLPVVTCNTFLHVIDDKEKAQAIQPRRRKSCGDGVEATGTNLYGLLAVSLLGPGNDRPQKELVTWTSRWHPVLGQHPEDPVWLSATTLIIKNLPARCRLQELVSFIKDIVVADESLRIFLPFQSQKGKNKGYSLVSSTRCLQPLAASLWSKTLRGRHIKIEACTEPIKSDTTAVYRLGD</sequence>
<proteinExistence type="predicted"/>
<comment type="caution">
    <text evidence="1">The sequence shown here is derived from an EMBL/GenBank/DDBJ whole genome shotgun (WGS) entry which is preliminary data.</text>
</comment>
<dbReference type="Proteomes" id="UP000604046">
    <property type="component" value="Unassembled WGS sequence"/>
</dbReference>
<gene>
    <name evidence="1" type="ORF">SNAT2548_LOCUS345</name>
</gene>
<dbReference type="EMBL" id="CAJNDS010000014">
    <property type="protein sequence ID" value="CAE6917351.1"/>
    <property type="molecule type" value="Genomic_DNA"/>
</dbReference>
<organism evidence="1 2">
    <name type="scientific">Symbiodinium natans</name>
    <dbReference type="NCBI Taxonomy" id="878477"/>
    <lineage>
        <taxon>Eukaryota</taxon>
        <taxon>Sar</taxon>
        <taxon>Alveolata</taxon>
        <taxon>Dinophyceae</taxon>
        <taxon>Suessiales</taxon>
        <taxon>Symbiodiniaceae</taxon>
        <taxon>Symbiodinium</taxon>
    </lineage>
</organism>
<dbReference type="AlphaFoldDB" id="A0A812GB49"/>
<name>A0A812GB49_9DINO</name>
<evidence type="ECO:0000313" key="1">
    <source>
        <dbReference type="EMBL" id="CAE6917351.1"/>
    </source>
</evidence>
<protein>
    <recommendedName>
        <fullName evidence="3">RRM domain-containing protein</fullName>
    </recommendedName>
</protein>
<evidence type="ECO:0000313" key="2">
    <source>
        <dbReference type="Proteomes" id="UP000604046"/>
    </source>
</evidence>
<accession>A0A812GB49</accession>
<reference evidence="1" key="1">
    <citation type="submission" date="2021-02" db="EMBL/GenBank/DDBJ databases">
        <authorList>
            <person name="Dougan E. K."/>
            <person name="Rhodes N."/>
            <person name="Thang M."/>
            <person name="Chan C."/>
        </authorList>
    </citation>
    <scope>NUCLEOTIDE SEQUENCE</scope>
</reference>